<accession>A0A1I1SEM2</accession>
<dbReference type="EMBL" id="FOMN01000003">
    <property type="protein sequence ID" value="SFD43068.1"/>
    <property type="molecule type" value="Genomic_DNA"/>
</dbReference>
<proteinExistence type="predicted"/>
<evidence type="ECO:0000313" key="3">
    <source>
        <dbReference type="EMBL" id="SFD43068.1"/>
    </source>
</evidence>
<evidence type="ECO:0000259" key="2">
    <source>
        <dbReference type="Pfam" id="PF09851"/>
    </source>
</evidence>
<name>A0A1I1SEM2_9LACO</name>
<evidence type="ECO:0000313" key="4">
    <source>
        <dbReference type="Proteomes" id="UP000199599"/>
    </source>
</evidence>
<dbReference type="Proteomes" id="UP000199599">
    <property type="component" value="Unassembled WGS sequence"/>
</dbReference>
<reference evidence="4" key="1">
    <citation type="submission" date="2016-10" db="EMBL/GenBank/DDBJ databases">
        <authorList>
            <person name="Varghese N."/>
            <person name="Submissions S."/>
        </authorList>
    </citation>
    <scope>NUCLEOTIDE SEQUENCE [LARGE SCALE GENOMIC DNA]</scope>
    <source>
        <strain evidence="4">R-53102</strain>
    </source>
</reference>
<evidence type="ECO:0000256" key="1">
    <source>
        <dbReference type="SAM" id="MobiDB-lite"/>
    </source>
</evidence>
<feature type="compositionally biased region" description="Basic and acidic residues" evidence="1">
    <location>
        <begin position="157"/>
        <end position="174"/>
    </location>
</feature>
<dbReference type="InterPro" id="IPR018649">
    <property type="entry name" value="SHOCT"/>
</dbReference>
<sequence>MAKKKCGICGKELGFWDSKISVKDGVICCDCFYKGNFYGGANGRRINKFIDTQTVTEMKELIDNPEKLQAVKRKVAPANHHHRKPIAQCAFCGQDIYKDDAPLKFKDSTYICLDCEAKHNATKAHNWASEHTLEDFKKAVKQDINFNNIYFKKQQQKQKEEEQENAKKQAEKEQKKQEIAAFKKKSVRYSHYYFNRTERKIYIGKTFLDPDRFVDASEIVSYQVNEKGHDENKHHVFTRAAVGAIIAGTPGAVIAGTTGGKINEYIDHLGLIINLSDGSDFEVKFLTIKSKTNSSYAKDAYSELNHVIAILDGWKATEKVVEDTKDNTDAPAEIRRYKQLLDDGIITQEEFEAKKKQLLGL</sequence>
<dbReference type="STRING" id="1505723.SAMN04487792_0844"/>
<dbReference type="RefSeq" id="WP_090092952.1">
    <property type="nucleotide sequence ID" value="NZ_CBCRVU010000003.1"/>
</dbReference>
<dbReference type="Pfam" id="PF09851">
    <property type="entry name" value="SHOCT"/>
    <property type="match status" value="1"/>
</dbReference>
<feature type="domain" description="SHOCT" evidence="2">
    <location>
        <begin position="332"/>
        <end position="359"/>
    </location>
</feature>
<gene>
    <name evidence="3" type="ORF">SAMN04487792_0844</name>
</gene>
<organism evidence="3 4">
    <name type="scientific">Lactobacillus bombicola</name>
    <dbReference type="NCBI Taxonomy" id="1505723"/>
    <lineage>
        <taxon>Bacteria</taxon>
        <taxon>Bacillati</taxon>
        <taxon>Bacillota</taxon>
        <taxon>Bacilli</taxon>
        <taxon>Lactobacillales</taxon>
        <taxon>Lactobacillaceae</taxon>
        <taxon>Lactobacillus</taxon>
    </lineage>
</organism>
<feature type="region of interest" description="Disordered" evidence="1">
    <location>
        <begin position="155"/>
        <end position="174"/>
    </location>
</feature>
<protein>
    <submittedName>
        <fullName evidence="3">Short C-terminal domain-containing protein</fullName>
    </submittedName>
</protein>
<dbReference type="AlphaFoldDB" id="A0A1I1SEM2"/>